<dbReference type="GO" id="GO:0006952">
    <property type="term" value="P:defense response"/>
    <property type="evidence" value="ECO:0007669"/>
    <property type="project" value="InterPro"/>
</dbReference>
<dbReference type="GO" id="GO:0020037">
    <property type="term" value="F:heme binding"/>
    <property type="evidence" value="ECO:0007669"/>
    <property type="project" value="InterPro"/>
</dbReference>
<accession>A0AAN7QQD8</accession>
<evidence type="ECO:0000259" key="1">
    <source>
        <dbReference type="Pfam" id="PF07014"/>
    </source>
</evidence>
<dbReference type="InterPro" id="IPR009869">
    <property type="entry name" value="HSPRO1_N"/>
</dbReference>
<comment type="caution">
    <text evidence="3">The sequence shown here is derived from an EMBL/GenBank/DDBJ whole genome shotgun (WGS) entry which is preliminary data.</text>
</comment>
<dbReference type="InterPro" id="IPR038759">
    <property type="entry name" value="HSPRO1/HSPRO2"/>
</dbReference>
<dbReference type="InterPro" id="IPR009743">
    <property type="entry name" value="Hs1pro-1_C"/>
</dbReference>
<gene>
    <name evidence="3" type="ORF">SAY87_023435</name>
</gene>
<dbReference type="Proteomes" id="UP001345219">
    <property type="component" value="Chromosome 18"/>
</dbReference>
<dbReference type="PANTHER" id="PTHR34795:SF1">
    <property type="entry name" value="NEMATODE RESISTANCE PROTEIN-LIKE HSPRO1"/>
    <property type="match status" value="1"/>
</dbReference>
<reference evidence="3 4" key="1">
    <citation type="journal article" date="2023" name="Hortic Res">
        <title>Pangenome of water caltrop reveals structural variations and asymmetric subgenome divergence after allopolyploidization.</title>
        <authorList>
            <person name="Zhang X."/>
            <person name="Chen Y."/>
            <person name="Wang L."/>
            <person name="Yuan Y."/>
            <person name="Fang M."/>
            <person name="Shi L."/>
            <person name="Lu R."/>
            <person name="Comes H.P."/>
            <person name="Ma Y."/>
            <person name="Chen Y."/>
            <person name="Huang G."/>
            <person name="Zhou Y."/>
            <person name="Zheng Z."/>
            <person name="Qiu Y."/>
        </authorList>
    </citation>
    <scope>NUCLEOTIDE SEQUENCE [LARGE SCALE GENOMIC DNA]</scope>
    <source>
        <tissue evidence="3">Roots</tissue>
    </source>
</reference>
<dbReference type="InterPro" id="IPR037217">
    <property type="entry name" value="Trp/Indoleamine_2_3_dOase-like"/>
</dbReference>
<evidence type="ECO:0000313" key="3">
    <source>
        <dbReference type="EMBL" id="KAK4775474.1"/>
    </source>
</evidence>
<proteinExistence type="predicted"/>
<organism evidence="3 4">
    <name type="scientific">Trapa incisa</name>
    <dbReference type="NCBI Taxonomy" id="236973"/>
    <lineage>
        <taxon>Eukaryota</taxon>
        <taxon>Viridiplantae</taxon>
        <taxon>Streptophyta</taxon>
        <taxon>Embryophyta</taxon>
        <taxon>Tracheophyta</taxon>
        <taxon>Spermatophyta</taxon>
        <taxon>Magnoliopsida</taxon>
        <taxon>eudicotyledons</taxon>
        <taxon>Gunneridae</taxon>
        <taxon>Pentapetalae</taxon>
        <taxon>rosids</taxon>
        <taxon>malvids</taxon>
        <taxon>Myrtales</taxon>
        <taxon>Lythraceae</taxon>
        <taxon>Trapa</taxon>
    </lineage>
</organism>
<dbReference type="GO" id="GO:0019441">
    <property type="term" value="P:L-tryptophan catabolic process to kynurenine"/>
    <property type="evidence" value="ECO:0007669"/>
    <property type="project" value="InterPro"/>
</dbReference>
<dbReference type="GO" id="GO:0046872">
    <property type="term" value="F:metal ion binding"/>
    <property type="evidence" value="ECO:0007669"/>
    <property type="project" value="InterPro"/>
</dbReference>
<protein>
    <submittedName>
        <fullName evidence="3">Uncharacterized protein</fullName>
    </submittedName>
</protein>
<dbReference type="PANTHER" id="PTHR34795">
    <property type="entry name" value="NEMATODE RESISTANCE PROTEIN-LIKE HSPRO1"/>
    <property type="match status" value="1"/>
</dbReference>
<dbReference type="Pfam" id="PF07014">
    <property type="entry name" value="Hs1pro-1_C"/>
    <property type="match status" value="1"/>
</dbReference>
<dbReference type="AlphaFoldDB" id="A0AAN7QQD8"/>
<evidence type="ECO:0000313" key="4">
    <source>
        <dbReference type="Proteomes" id="UP001345219"/>
    </source>
</evidence>
<name>A0AAN7QQD8_9MYRT</name>
<dbReference type="EMBL" id="JAXIOK010000003">
    <property type="protein sequence ID" value="KAK4775474.1"/>
    <property type="molecule type" value="Genomic_DNA"/>
</dbReference>
<dbReference type="Pfam" id="PF07231">
    <property type="entry name" value="Hs1pro-1_N"/>
    <property type="match status" value="1"/>
</dbReference>
<feature type="domain" description="Hs1pro-1 C-terminal" evidence="1">
    <location>
        <begin position="32"/>
        <end position="134"/>
    </location>
</feature>
<sequence>MTSEASLLPRLASWRRSEAAAERIQYAVECAMRGCPFTLGLGEPNLAAKQCLDYDGVVKPDELHAFRQNPYSDQIENKENQALYTIHQILEAWLQSASELLNRIAERIESRRFEVAASDCFLLEGIWKLLAEVEPPPPDGYGGLLHPQEPTRY</sequence>
<dbReference type="SUPFAM" id="SSF140959">
    <property type="entry name" value="Indolic compounds 2,3-dioxygenase-like"/>
    <property type="match status" value="1"/>
</dbReference>
<evidence type="ECO:0000259" key="2">
    <source>
        <dbReference type="Pfam" id="PF07231"/>
    </source>
</evidence>
<feature type="domain" description="Nematode resistance protein-like HSPRO1 N-terminal" evidence="2">
    <location>
        <begin position="2"/>
        <end position="29"/>
    </location>
</feature>
<keyword evidence="4" id="KW-1185">Reference proteome</keyword>